<feature type="domain" description="Gram-positive cocci surface proteins LPxTG" evidence="8">
    <location>
        <begin position="759"/>
        <end position="795"/>
    </location>
</feature>
<feature type="coiled-coil region" evidence="5">
    <location>
        <begin position="506"/>
        <end position="579"/>
    </location>
</feature>
<proteinExistence type="predicted"/>
<dbReference type="Proteomes" id="UP000838102">
    <property type="component" value="Unassembled WGS sequence"/>
</dbReference>
<evidence type="ECO:0000313" key="9">
    <source>
        <dbReference type="EMBL" id="CAH1850103.1"/>
    </source>
</evidence>
<dbReference type="SUPFAM" id="SSF57997">
    <property type="entry name" value="Tropomyosin"/>
    <property type="match status" value="2"/>
</dbReference>
<accession>A0ABN8H6X5</accession>
<evidence type="ECO:0000313" key="10">
    <source>
        <dbReference type="Proteomes" id="UP000838102"/>
    </source>
</evidence>
<dbReference type="RefSeq" id="WP_248705537.1">
    <property type="nucleotide sequence ID" value="NZ_CAKOET010000001.1"/>
</dbReference>
<keyword evidence="4" id="KW-0572">Peptidoglycan-anchor</keyword>
<keyword evidence="10" id="KW-1185">Reference proteome</keyword>
<dbReference type="PANTHER" id="PTHR23159:SF66">
    <property type="entry name" value="OS04G0158400 PROTEIN"/>
    <property type="match status" value="1"/>
</dbReference>
<dbReference type="InterPro" id="IPR019931">
    <property type="entry name" value="LPXTG_anchor"/>
</dbReference>
<feature type="compositionally biased region" description="Polar residues" evidence="6">
    <location>
        <begin position="124"/>
        <end position="133"/>
    </location>
</feature>
<protein>
    <submittedName>
        <fullName evidence="9">Chromosome partition protein Smc</fullName>
    </submittedName>
</protein>
<name>A0ABN8H6X5_9LACO</name>
<evidence type="ECO:0000256" key="1">
    <source>
        <dbReference type="ARBA" id="ARBA00022512"/>
    </source>
</evidence>
<dbReference type="EMBL" id="CAKOEU010000001">
    <property type="protein sequence ID" value="CAH1850103.1"/>
    <property type="molecule type" value="Genomic_DNA"/>
</dbReference>
<feature type="signal peptide" evidence="7">
    <location>
        <begin position="1"/>
        <end position="29"/>
    </location>
</feature>
<evidence type="ECO:0000256" key="5">
    <source>
        <dbReference type="SAM" id="Coils"/>
    </source>
</evidence>
<evidence type="ECO:0000256" key="6">
    <source>
        <dbReference type="SAM" id="MobiDB-lite"/>
    </source>
</evidence>
<reference evidence="9" key="1">
    <citation type="submission" date="2022-03" db="EMBL/GenBank/DDBJ databases">
        <authorList>
            <person name="Hettiarachchi G."/>
        </authorList>
    </citation>
    <scope>NUCLEOTIDE SEQUENCE</scope>
    <source>
        <strain evidence="9">LMG 32447</strain>
    </source>
</reference>
<keyword evidence="2" id="KW-0964">Secreted</keyword>
<dbReference type="PROSITE" id="PS50847">
    <property type="entry name" value="GRAM_POS_ANCHORING"/>
    <property type="match status" value="1"/>
</dbReference>
<feature type="compositionally biased region" description="Low complexity" evidence="6">
    <location>
        <begin position="103"/>
        <end position="117"/>
    </location>
</feature>
<evidence type="ECO:0000259" key="8">
    <source>
        <dbReference type="PROSITE" id="PS50847"/>
    </source>
</evidence>
<keyword evidence="5" id="KW-0175">Coiled coil</keyword>
<evidence type="ECO:0000256" key="2">
    <source>
        <dbReference type="ARBA" id="ARBA00022525"/>
    </source>
</evidence>
<evidence type="ECO:0000256" key="7">
    <source>
        <dbReference type="SAM" id="SignalP"/>
    </source>
</evidence>
<keyword evidence="3 7" id="KW-0732">Signal</keyword>
<gene>
    <name evidence="9" type="primary">smc_1</name>
    <name evidence="9" type="ORF">LMG032447_00064</name>
</gene>
<feature type="chain" id="PRO_5045665603" evidence="7">
    <location>
        <begin position="30"/>
        <end position="795"/>
    </location>
</feature>
<organism evidence="9 10">
    <name type="scientific">Convivina praedatoris</name>
    <dbReference type="NCBI Taxonomy" id="2880963"/>
    <lineage>
        <taxon>Bacteria</taxon>
        <taxon>Bacillati</taxon>
        <taxon>Bacillota</taxon>
        <taxon>Bacilli</taxon>
        <taxon>Lactobacillales</taxon>
        <taxon>Lactobacillaceae</taxon>
        <taxon>Convivina</taxon>
    </lineage>
</organism>
<evidence type="ECO:0000256" key="4">
    <source>
        <dbReference type="ARBA" id="ARBA00023088"/>
    </source>
</evidence>
<feature type="region of interest" description="Disordered" evidence="6">
    <location>
        <begin position="103"/>
        <end position="133"/>
    </location>
</feature>
<sequence>MTEKLTKQTLVVTAATTAAVTLGINTAQADDITTSNQGDLDRAAQATDNSATTAANVQTAQNDKQAAEQEVQNAQQAADLAKAAVTDQTKQVQLAQNNQKQAQADLKTATANTQTATENKDKNQQAVTKAQADTNQAQKDVQVAQGAVQQAQNQHDEQQKQVDKIQADLDFAKAASNKAQTVLDQGQATLNTTKKDLADKQTSLTAKESQLKVAQAGQGEQADSQDHQAALANQQKAQVAVDQAQAKVDAAQKQVDSLNQQTSYAITLPAGTKATDMINWSDGQWTQWAQQIKAAGYVHDTAAQAQNIDLNNLTTEQNQALQNYYGDLLNQLLKQAGQQPIAVNAAGMLAGVKQVADGYSNDNWDIWSHADHNKKVLQQAYTDNHLNSMSENWGSSFDQGNKAGFDGHTTLDAAQEQIYNTVLAMINNDSDSRWDHAKNFLMVYGQDVHGKSAKAYSAVAFDKMGASHYFSGLVADTNSAFNAAGATVPIGTTKPSQTLIDAQTILDNAKKDLANRQAALQTAQDQVAKVGSQGKEDIKTLQAEITQLNDAIAHGQKQVQELETNLPKLVEQAKNAKGIQATAQQNLVTAKQAVSDGQANLVKQITVLNAAQKYANELANNLKQAQDKLAKDKNAPADQQTAAKKVAETTQALADAQTLLKQLEAKSQAAQQEVNQAQGKYQAAASRYHDVVMAYQYEQQKAQKLANQAQDEIIPTANVATDKQTANNNGGSTVAFNSTGAPVKTAVSNSTVTANLAKLPQTASQTRSNSQALALVGLSVMVASSAFFGYKKYKD</sequence>
<evidence type="ECO:0000256" key="3">
    <source>
        <dbReference type="ARBA" id="ARBA00022729"/>
    </source>
</evidence>
<keyword evidence="1" id="KW-0134">Cell wall</keyword>
<feature type="coiled-coil region" evidence="5">
    <location>
        <begin position="608"/>
        <end position="687"/>
    </location>
</feature>
<dbReference type="InterPro" id="IPR027607">
    <property type="entry name" value="Surf_Exclu_SEC10/PgrA"/>
</dbReference>
<feature type="coiled-coil region" evidence="5">
    <location>
        <begin position="234"/>
        <end position="261"/>
    </location>
</feature>
<dbReference type="PANTHER" id="PTHR23159">
    <property type="entry name" value="CENTROSOMAL PROTEIN 2"/>
    <property type="match status" value="1"/>
</dbReference>
<comment type="caution">
    <text evidence="9">The sequence shown here is derived from an EMBL/GenBank/DDBJ whole genome shotgun (WGS) entry which is preliminary data.</text>
</comment>
<dbReference type="NCBIfam" id="TIGR04320">
    <property type="entry name" value="Surf_Exclu_PgrA"/>
    <property type="match status" value="1"/>
</dbReference>